<evidence type="ECO:0000256" key="4">
    <source>
        <dbReference type="ARBA" id="ARBA00023004"/>
    </source>
</evidence>
<evidence type="ECO:0000256" key="5">
    <source>
        <dbReference type="ARBA" id="ARBA00023014"/>
    </source>
</evidence>
<gene>
    <name evidence="7" type="primary">nuoEF</name>
    <name evidence="7" type="ordered locus">TTX_1270</name>
</gene>
<keyword evidence="4" id="KW-0408">Iron</keyword>
<dbReference type="SUPFAM" id="SSF142984">
    <property type="entry name" value="Nqo1 middle domain-like"/>
    <property type="match status" value="1"/>
</dbReference>
<dbReference type="GO" id="GO:0008137">
    <property type="term" value="F:NADH dehydrogenase (ubiquinone) activity"/>
    <property type="evidence" value="ECO:0007669"/>
    <property type="project" value="InterPro"/>
</dbReference>
<dbReference type="PANTHER" id="PTHR43578">
    <property type="entry name" value="NADH-QUINONE OXIDOREDUCTASE SUBUNIT F"/>
    <property type="match status" value="1"/>
</dbReference>
<dbReference type="SUPFAM" id="SSF52833">
    <property type="entry name" value="Thioredoxin-like"/>
    <property type="match status" value="1"/>
</dbReference>
<accession>G4RK09</accession>
<dbReference type="Pfam" id="PF10531">
    <property type="entry name" value="SLBB"/>
    <property type="match status" value="1"/>
</dbReference>
<proteinExistence type="inferred from homology"/>
<dbReference type="InterPro" id="IPR037207">
    <property type="entry name" value="Nuop51_4Fe4S-bd_sf"/>
</dbReference>
<keyword evidence="8" id="KW-1185">Reference proteome</keyword>
<dbReference type="HOGENOM" id="CLU_014881_0_1_2"/>
<sequence length="509" mass="55461">MDYNSRLRQAAREVLEGRSSGLRETARRYNVPVSALKGIATFYLGREENQVCMGLPCVLKGARRAAEELERRGVKFSTAYCLGYCDKGPVVKIGGRLYTYRGSLQEIPGKEEALRAYKRLDAYVKEGGYSAALRLLEERDRSFVLSLLDRANLRGLGGAGFPTAAKWRSLLSNPDRPKYLVVNFHEGEPGTFKDRELVESNPHKLLEGTLIASLVLDVDEAIIAVREDYEAARAVLEAALEELRAFLASRGAAAPPISVVSVGGSYVVGEETALLEALEGRRGEPRVRPPYPTERGLYGKPTVVNNVETIAVLVDILRAYYEGREPAVEKRYSVTGDVERPGVYVLKMGTRLGELLKASGASDVKAVFIGGVSGGLLPGDADIALDFDGARKAGVGLGTGSVIVLSNGRCIVDAMYEVAQFFAAESCGKCEPCRLGTRELVEIMRRIKAGRATEEDLKWAESVAKTMMETSLCGLGQAAGKVFLDALGRFREEFEEHLRGVCRAGVCFR</sequence>
<dbReference type="InterPro" id="IPR001949">
    <property type="entry name" value="NADH-UbQ_OxRdtase_51kDa_CS"/>
</dbReference>
<dbReference type="SUPFAM" id="SSF142019">
    <property type="entry name" value="Nqo1 FMN-binding domain-like"/>
    <property type="match status" value="1"/>
</dbReference>
<dbReference type="GO" id="GO:0046872">
    <property type="term" value="F:metal ion binding"/>
    <property type="evidence" value="ECO:0007669"/>
    <property type="project" value="UniProtKB-KW"/>
</dbReference>
<evidence type="ECO:0000256" key="3">
    <source>
        <dbReference type="ARBA" id="ARBA00022723"/>
    </source>
</evidence>
<reference evidence="7 8" key="1">
    <citation type="journal article" date="2011" name="PLoS ONE">
        <title>The complete genome sequence of Thermoproteus tenax: a physiologically versatile member of the Crenarchaeota.</title>
        <authorList>
            <person name="Siebers B."/>
            <person name="Zaparty M."/>
            <person name="Raddatz G."/>
            <person name="Tjaden B."/>
            <person name="Albers S.V."/>
            <person name="Bell S.D."/>
            <person name="Blombach F."/>
            <person name="Kletzin A."/>
            <person name="Kyrpides N."/>
            <person name="Lanz C."/>
            <person name="Plagens A."/>
            <person name="Rampp M."/>
            <person name="Rosinus A."/>
            <person name="von Jan M."/>
            <person name="Makarova K.S."/>
            <person name="Klenk H.P."/>
            <person name="Schuster S.C."/>
            <person name="Hensel R."/>
        </authorList>
    </citation>
    <scope>NUCLEOTIDE SEQUENCE [LARGE SCALE GENOMIC DNA]</scope>
    <source>
        <strain evidence="8">ATCC 35583 / DSM 2078 / JCM 9277 / NBRC 100435 / Kra 1</strain>
    </source>
</reference>
<dbReference type="Pfam" id="PF10589">
    <property type="entry name" value="NADH_4Fe-4S"/>
    <property type="match status" value="1"/>
</dbReference>
<evidence type="ECO:0000313" key="8">
    <source>
        <dbReference type="Proteomes" id="UP000002654"/>
    </source>
</evidence>
<dbReference type="GO" id="GO:0016491">
    <property type="term" value="F:oxidoreductase activity"/>
    <property type="evidence" value="ECO:0007669"/>
    <property type="project" value="UniProtKB-KW"/>
</dbReference>
<organism evidence="7 8">
    <name type="scientific">Thermoproteus tenax (strain ATCC 35583 / DSM 2078 / JCM 9277 / NBRC 100435 / Kra 1)</name>
    <dbReference type="NCBI Taxonomy" id="768679"/>
    <lineage>
        <taxon>Archaea</taxon>
        <taxon>Thermoproteota</taxon>
        <taxon>Thermoprotei</taxon>
        <taxon>Thermoproteales</taxon>
        <taxon>Thermoproteaceae</taxon>
        <taxon>Thermoproteus</taxon>
    </lineage>
</organism>
<dbReference type="SUPFAM" id="SSF140490">
    <property type="entry name" value="Nqo1C-terminal domain-like"/>
    <property type="match status" value="1"/>
</dbReference>
<evidence type="ECO:0000256" key="2">
    <source>
        <dbReference type="ARBA" id="ARBA00022485"/>
    </source>
</evidence>
<dbReference type="GO" id="GO:0010181">
    <property type="term" value="F:FMN binding"/>
    <property type="evidence" value="ECO:0007669"/>
    <property type="project" value="InterPro"/>
</dbReference>
<dbReference type="EC" id="1.6.5.3" evidence="7"/>
<dbReference type="GeneID" id="11262149"/>
<dbReference type="EMBL" id="FN869859">
    <property type="protein sequence ID" value="CCC81904.1"/>
    <property type="molecule type" value="Genomic_DNA"/>
</dbReference>
<keyword evidence="5" id="KW-0411">Iron-sulfur</keyword>
<dbReference type="GO" id="GO:0051539">
    <property type="term" value="F:4 iron, 4 sulfur cluster binding"/>
    <property type="evidence" value="ECO:0007669"/>
    <property type="project" value="UniProtKB-KW"/>
</dbReference>
<dbReference type="PANTHER" id="PTHR43578:SF3">
    <property type="entry name" value="NADH-QUINONE OXIDOREDUCTASE SUBUNIT F"/>
    <property type="match status" value="1"/>
</dbReference>
<evidence type="ECO:0000259" key="6">
    <source>
        <dbReference type="SMART" id="SM00928"/>
    </source>
</evidence>
<dbReference type="OrthoDB" id="297477at2157"/>
<dbReference type="InterPro" id="IPR011538">
    <property type="entry name" value="Nuo51_FMN-bd"/>
</dbReference>
<keyword evidence="2" id="KW-0004">4Fe-4S</keyword>
<evidence type="ECO:0000313" key="7">
    <source>
        <dbReference type="EMBL" id="CCC81904.1"/>
    </source>
</evidence>
<dbReference type="PaxDb" id="768679-TTX_1270"/>
<dbReference type="Pfam" id="PF01257">
    <property type="entry name" value="2Fe-2S_thioredx"/>
    <property type="match status" value="1"/>
</dbReference>
<dbReference type="PROSITE" id="PS00645">
    <property type="entry name" value="COMPLEX1_51K_2"/>
    <property type="match status" value="1"/>
</dbReference>
<dbReference type="InterPro" id="IPR019554">
    <property type="entry name" value="Soluble_ligand-bd"/>
</dbReference>
<dbReference type="eggNOG" id="arCOG04890">
    <property type="taxonomic scope" value="Archaea"/>
</dbReference>
<dbReference type="RefSeq" id="WP_014127159.1">
    <property type="nucleotide sequence ID" value="NC_016070.1"/>
</dbReference>
<dbReference type="KEGG" id="ttn:TTX_1270"/>
<keyword evidence="3" id="KW-0479">Metal-binding</keyword>
<keyword evidence="7" id="KW-0560">Oxidoreductase</keyword>
<dbReference type="Gene3D" id="1.20.1440.230">
    <property type="entry name" value="NADH-ubiquinone oxidoreductase 51kDa subunit, iron-sulphur binding domain"/>
    <property type="match status" value="1"/>
</dbReference>
<dbReference type="InterPro" id="IPR036249">
    <property type="entry name" value="Thioredoxin-like_sf"/>
</dbReference>
<comment type="similarity">
    <text evidence="1">Belongs to the complex I 51 kDa subunit family.</text>
</comment>
<dbReference type="PATRIC" id="fig|768679.9.peg.1284"/>
<dbReference type="Gene3D" id="3.40.30.10">
    <property type="entry name" value="Glutaredoxin"/>
    <property type="match status" value="1"/>
</dbReference>
<dbReference type="Pfam" id="PF01512">
    <property type="entry name" value="Complex1_51K"/>
    <property type="match status" value="1"/>
</dbReference>
<dbReference type="FunFam" id="1.20.1440.230:FF:000001">
    <property type="entry name" value="Mitochondrial NADH dehydrogenase flavoprotein 1"/>
    <property type="match status" value="1"/>
</dbReference>
<dbReference type="eggNOG" id="arCOG04537">
    <property type="taxonomic scope" value="Archaea"/>
</dbReference>
<dbReference type="Gene3D" id="3.10.20.600">
    <property type="match status" value="1"/>
</dbReference>
<name>G4RK09_THETK</name>
<dbReference type="InterPro" id="IPR037225">
    <property type="entry name" value="Nuo51_FMN-bd_sf"/>
</dbReference>
<protein>
    <submittedName>
        <fullName evidence="7">Respiratory chain oxidoreductase nuoE and nuoF subunits</fullName>
        <ecNumber evidence="7">1.6.5.3</ecNumber>
    </submittedName>
</protein>
<dbReference type="Gene3D" id="3.40.50.11540">
    <property type="entry name" value="NADH-ubiquinone oxidoreductase 51kDa subunit"/>
    <property type="match status" value="1"/>
</dbReference>
<dbReference type="STRING" id="768679.TTX_1270"/>
<dbReference type="InterPro" id="IPR019575">
    <property type="entry name" value="Nuop51_4Fe4S-bd"/>
</dbReference>
<evidence type="ECO:0000256" key="1">
    <source>
        <dbReference type="ARBA" id="ARBA00007523"/>
    </source>
</evidence>
<dbReference type="SMART" id="SM00928">
    <property type="entry name" value="NADH_4Fe-4S"/>
    <property type="match status" value="1"/>
</dbReference>
<dbReference type="Proteomes" id="UP000002654">
    <property type="component" value="Chromosome"/>
</dbReference>
<feature type="domain" description="NADH-ubiquinone oxidoreductase 51kDa subunit iron-sulphur binding" evidence="6">
    <location>
        <begin position="412"/>
        <end position="457"/>
    </location>
</feature>
<dbReference type="AlphaFoldDB" id="G4RK09"/>